<evidence type="ECO:0000259" key="1">
    <source>
        <dbReference type="Pfam" id="PF12728"/>
    </source>
</evidence>
<dbReference type="EMBL" id="AP018365">
    <property type="protein sequence ID" value="BBB00605.1"/>
    <property type="molecule type" value="Genomic_DNA"/>
</dbReference>
<dbReference type="AlphaFoldDB" id="A0A7U3UXN1"/>
<dbReference type="KEGG" id="arev:RVR_7741"/>
<dbReference type="InterPro" id="IPR009061">
    <property type="entry name" value="DNA-bd_dom_put_sf"/>
</dbReference>
<proteinExistence type="predicted"/>
<dbReference type="SUPFAM" id="SSF46955">
    <property type="entry name" value="Putative DNA-binding domain"/>
    <property type="match status" value="1"/>
</dbReference>
<accession>A0A7U3UXN1</accession>
<gene>
    <name evidence="3" type="ORF">RVR_10604</name>
    <name evidence="2" type="ORF">RVR_7741</name>
</gene>
<evidence type="ECO:0000313" key="2">
    <source>
        <dbReference type="EMBL" id="BBB00605.1"/>
    </source>
</evidence>
<dbReference type="Pfam" id="PF12728">
    <property type="entry name" value="HTH_17"/>
    <property type="match status" value="1"/>
</dbReference>
<feature type="domain" description="Helix-turn-helix" evidence="1">
    <location>
        <begin position="16"/>
        <end position="67"/>
    </location>
</feature>
<name>A0A7U3UXN1_9ACTN</name>
<protein>
    <recommendedName>
        <fullName evidence="1">Helix-turn-helix domain-containing protein</fullName>
    </recommendedName>
</protein>
<sequence>MIMTVLTTESGQEDILLTPKEVSDVLRVPVGTLGQWRHRGTGPRSIKYESGGIRYRRSIVLAWLAEQELNSTD</sequence>
<dbReference type="Proteomes" id="UP000595703">
    <property type="component" value="Chromosome"/>
</dbReference>
<dbReference type="EMBL" id="AP018365">
    <property type="protein sequence ID" value="BBB00658.1"/>
    <property type="molecule type" value="Genomic_DNA"/>
</dbReference>
<dbReference type="KEGG" id="arev:RVR_10604"/>
<reference evidence="2 4" key="3">
    <citation type="journal article" date="2011" name="Nat. Chem. Biol.">
        <title>Reveromycin A biosynthesis uses RevG and RevJ for stereospecific spiroacetal formation.</title>
        <authorList>
            <person name="Takahashi S."/>
            <person name="Toyoda A."/>
            <person name="Sekiyama Y."/>
            <person name="Takagi H."/>
            <person name="Nogawa T."/>
            <person name="Uramoto M."/>
            <person name="Suzuki R."/>
            <person name="Koshino H."/>
            <person name="Kumano T."/>
            <person name="Panthee S."/>
            <person name="Dairi T."/>
            <person name="Ishikawa J."/>
            <person name="Ikeda H."/>
            <person name="Sakaki Y."/>
            <person name="Osada H."/>
        </authorList>
    </citation>
    <scope>NUCLEOTIDE SEQUENCE [LARGE SCALE GENOMIC DNA]</scope>
    <source>
        <strain evidence="2 4">SN-593</strain>
    </source>
</reference>
<organism evidence="2 4">
    <name type="scientific">Actinacidiphila reveromycinica</name>
    <dbReference type="NCBI Taxonomy" id="659352"/>
    <lineage>
        <taxon>Bacteria</taxon>
        <taxon>Bacillati</taxon>
        <taxon>Actinomycetota</taxon>
        <taxon>Actinomycetes</taxon>
        <taxon>Kitasatosporales</taxon>
        <taxon>Streptomycetaceae</taxon>
        <taxon>Actinacidiphila</taxon>
    </lineage>
</organism>
<dbReference type="InterPro" id="IPR041657">
    <property type="entry name" value="HTH_17"/>
</dbReference>
<reference evidence="2 4" key="4">
    <citation type="journal article" date="2020" name="Sci. Rep.">
        <title>beta-carboline chemical signals induce reveromycin production through a LuxR family regulator in Streptomyces sp. SN-593.</title>
        <authorList>
            <person name="Panthee S."/>
            <person name="Kito N."/>
            <person name="Hayashi T."/>
            <person name="Shimizu T."/>
            <person name="Ishikawa J."/>
            <person name="Hamamoto H."/>
            <person name="Osada H."/>
            <person name="Takahashi S."/>
        </authorList>
    </citation>
    <scope>NUCLEOTIDE SEQUENCE [LARGE SCALE GENOMIC DNA]</scope>
    <source>
        <strain evidence="2 4">SN-593</strain>
    </source>
</reference>
<evidence type="ECO:0000313" key="3">
    <source>
        <dbReference type="EMBL" id="BBB00658.1"/>
    </source>
</evidence>
<reference evidence="2 4" key="1">
    <citation type="journal article" date="2010" name="J. Bacteriol.">
        <title>Biochemical characterization of a novel indole prenyltransferase from Streptomyces sp. SN-593.</title>
        <authorList>
            <person name="Takahashi S."/>
            <person name="Takagi H."/>
            <person name="Toyoda A."/>
            <person name="Uramoto M."/>
            <person name="Nogawa T."/>
            <person name="Ueki M."/>
            <person name="Sakaki Y."/>
            <person name="Osada H."/>
        </authorList>
    </citation>
    <scope>NUCLEOTIDE SEQUENCE [LARGE SCALE GENOMIC DNA]</scope>
    <source>
        <strain evidence="2 4">SN-593</strain>
    </source>
</reference>
<keyword evidence="4" id="KW-1185">Reference proteome</keyword>
<reference evidence="2 4" key="2">
    <citation type="journal article" date="2011" name="J. Antibiot.">
        <title>Furaquinocins I and J: novel polyketide isoprenoid hybrid compounds from Streptomyces reveromyceticus SN-593.</title>
        <authorList>
            <person name="Panthee S."/>
            <person name="Takahashi S."/>
            <person name="Takagi H."/>
            <person name="Nogawa T."/>
            <person name="Oowada E."/>
            <person name="Uramoto M."/>
            <person name="Osada H."/>
        </authorList>
    </citation>
    <scope>NUCLEOTIDE SEQUENCE [LARGE SCALE GENOMIC DNA]</scope>
    <source>
        <strain evidence="2 4">SN-593</strain>
    </source>
</reference>
<evidence type="ECO:0000313" key="4">
    <source>
        <dbReference type="Proteomes" id="UP000595703"/>
    </source>
</evidence>